<organism evidence="1 2">
    <name type="scientific">Acropora cervicornis</name>
    <name type="common">Staghorn coral</name>
    <dbReference type="NCBI Taxonomy" id="6130"/>
    <lineage>
        <taxon>Eukaryota</taxon>
        <taxon>Metazoa</taxon>
        <taxon>Cnidaria</taxon>
        <taxon>Anthozoa</taxon>
        <taxon>Hexacorallia</taxon>
        <taxon>Scleractinia</taxon>
        <taxon>Astrocoeniina</taxon>
        <taxon>Acroporidae</taxon>
        <taxon>Acropora</taxon>
    </lineage>
</organism>
<sequence length="117" mass="13798">MHTEWHVITVLEEMESEGVVVHHGIKREEEDHVEIEKCKEEVLLSDQWGSFFCHYDREQNGDVTDCGYSNDNIMDGVFVCEKEKERREMNTFWGEVIEKFSTIAIPRIDFITGENKE</sequence>
<name>A0AAD9R3W4_ACRCE</name>
<gene>
    <name evidence="1" type="ORF">P5673_002582</name>
</gene>
<evidence type="ECO:0000313" key="1">
    <source>
        <dbReference type="EMBL" id="KAK2572350.1"/>
    </source>
</evidence>
<protein>
    <submittedName>
        <fullName evidence="1">Uncharacterized protein</fullName>
    </submittedName>
</protein>
<reference evidence="1" key="1">
    <citation type="journal article" date="2023" name="G3 (Bethesda)">
        <title>Whole genome assembly and annotation of the endangered Caribbean coral Acropora cervicornis.</title>
        <authorList>
            <person name="Selwyn J.D."/>
            <person name="Vollmer S.V."/>
        </authorList>
    </citation>
    <scope>NUCLEOTIDE SEQUENCE</scope>
    <source>
        <strain evidence="1">K2</strain>
    </source>
</reference>
<dbReference type="EMBL" id="JARQWQ010000004">
    <property type="protein sequence ID" value="KAK2572350.1"/>
    <property type="molecule type" value="Genomic_DNA"/>
</dbReference>
<reference evidence="1" key="2">
    <citation type="journal article" date="2023" name="Science">
        <title>Genomic signatures of disease resistance in endangered staghorn corals.</title>
        <authorList>
            <person name="Vollmer S.V."/>
            <person name="Selwyn J.D."/>
            <person name="Despard B.A."/>
            <person name="Roesel C.L."/>
        </authorList>
    </citation>
    <scope>NUCLEOTIDE SEQUENCE</scope>
    <source>
        <strain evidence="1">K2</strain>
    </source>
</reference>
<keyword evidence="2" id="KW-1185">Reference proteome</keyword>
<evidence type="ECO:0000313" key="2">
    <source>
        <dbReference type="Proteomes" id="UP001249851"/>
    </source>
</evidence>
<comment type="caution">
    <text evidence="1">The sequence shown here is derived from an EMBL/GenBank/DDBJ whole genome shotgun (WGS) entry which is preliminary data.</text>
</comment>
<proteinExistence type="predicted"/>
<accession>A0AAD9R3W4</accession>
<dbReference type="Proteomes" id="UP001249851">
    <property type="component" value="Unassembled WGS sequence"/>
</dbReference>
<dbReference type="AlphaFoldDB" id="A0AAD9R3W4"/>